<evidence type="ECO:0000313" key="3">
    <source>
        <dbReference type="Proteomes" id="UP000236161"/>
    </source>
</evidence>
<protein>
    <submittedName>
        <fullName evidence="2">Uncharacterized protein</fullName>
    </submittedName>
</protein>
<accession>A0A2I0ACP9</accession>
<reference evidence="2 3" key="1">
    <citation type="journal article" date="2017" name="Nature">
        <title>The Apostasia genome and the evolution of orchids.</title>
        <authorList>
            <person name="Zhang G.Q."/>
            <person name="Liu K.W."/>
            <person name="Li Z."/>
            <person name="Lohaus R."/>
            <person name="Hsiao Y.Y."/>
            <person name="Niu S.C."/>
            <person name="Wang J.Y."/>
            <person name="Lin Y.C."/>
            <person name="Xu Q."/>
            <person name="Chen L.J."/>
            <person name="Yoshida K."/>
            <person name="Fujiwara S."/>
            <person name="Wang Z.W."/>
            <person name="Zhang Y.Q."/>
            <person name="Mitsuda N."/>
            <person name="Wang M."/>
            <person name="Liu G.H."/>
            <person name="Pecoraro L."/>
            <person name="Huang H.X."/>
            <person name="Xiao X.J."/>
            <person name="Lin M."/>
            <person name="Wu X.Y."/>
            <person name="Wu W.L."/>
            <person name="Chen Y.Y."/>
            <person name="Chang S.B."/>
            <person name="Sakamoto S."/>
            <person name="Ohme-Takagi M."/>
            <person name="Yagi M."/>
            <person name="Zeng S.J."/>
            <person name="Shen C.Y."/>
            <person name="Yeh C.M."/>
            <person name="Luo Y.B."/>
            <person name="Tsai W.C."/>
            <person name="Van de Peer Y."/>
            <person name="Liu Z.J."/>
        </authorList>
    </citation>
    <scope>NUCLEOTIDE SEQUENCE [LARGE SCALE GENOMIC DNA]</scope>
    <source>
        <strain evidence="3">cv. Shenzhen</strain>
        <tissue evidence="2">Stem</tissue>
    </source>
</reference>
<feature type="region of interest" description="Disordered" evidence="1">
    <location>
        <begin position="188"/>
        <end position="210"/>
    </location>
</feature>
<proteinExistence type="predicted"/>
<evidence type="ECO:0000313" key="2">
    <source>
        <dbReference type="EMBL" id="PKA53324.1"/>
    </source>
</evidence>
<dbReference type="Proteomes" id="UP000236161">
    <property type="component" value="Unassembled WGS sequence"/>
</dbReference>
<evidence type="ECO:0000256" key="1">
    <source>
        <dbReference type="SAM" id="MobiDB-lite"/>
    </source>
</evidence>
<dbReference type="PANTHER" id="PTHR36368:SF1">
    <property type="entry name" value="ATP-DEPENDENT CASEINOLYTIC PROTEASE_CROTONASE FAMILY PROTEIN"/>
    <property type="match status" value="1"/>
</dbReference>
<dbReference type="EMBL" id="KZ451999">
    <property type="protein sequence ID" value="PKA53324.1"/>
    <property type="molecule type" value="Genomic_DNA"/>
</dbReference>
<dbReference type="AlphaFoldDB" id="A0A2I0ACP9"/>
<organism evidence="2 3">
    <name type="scientific">Apostasia shenzhenica</name>
    <dbReference type="NCBI Taxonomy" id="1088818"/>
    <lineage>
        <taxon>Eukaryota</taxon>
        <taxon>Viridiplantae</taxon>
        <taxon>Streptophyta</taxon>
        <taxon>Embryophyta</taxon>
        <taxon>Tracheophyta</taxon>
        <taxon>Spermatophyta</taxon>
        <taxon>Magnoliopsida</taxon>
        <taxon>Liliopsida</taxon>
        <taxon>Asparagales</taxon>
        <taxon>Orchidaceae</taxon>
        <taxon>Apostasioideae</taxon>
        <taxon>Apostasia</taxon>
    </lineage>
</organism>
<name>A0A2I0ACP9_9ASPA</name>
<feature type="compositionally biased region" description="Polar residues" evidence="1">
    <location>
        <begin position="88"/>
        <end position="98"/>
    </location>
</feature>
<feature type="compositionally biased region" description="Basic and acidic residues" evidence="1">
    <location>
        <begin position="139"/>
        <end position="150"/>
    </location>
</feature>
<feature type="region of interest" description="Disordered" evidence="1">
    <location>
        <begin position="84"/>
        <end position="151"/>
    </location>
</feature>
<feature type="compositionally biased region" description="Polar residues" evidence="1">
    <location>
        <begin position="108"/>
        <end position="138"/>
    </location>
</feature>
<sequence length="270" mass="30015">MVSSEFSQQGKVDEEASSLLFSFPSQPPDIRNWFSSYAYESPDIWGNVDLLGADSEEITAERGGGEETNPPEVTLWSKQLLEHRESSKNQISESNSFIPDQKGEGKILSSNSLSTARNEGNQLTSSLNNEELPKQNSPQEHDKNGIKVEENGFVSTRKRSVSCIKEEKSGCKFFAAIGNRGRSSEEEEEAAAAAAAMPLNGRRQSPARRKPFVEKTNVRLADEEATMADVGRWRCPRKSKPYSGPPLKQLRLEHWVKISRFGPTVGYSFA</sequence>
<keyword evidence="3" id="KW-1185">Reference proteome</keyword>
<gene>
    <name evidence="2" type="ORF">AXF42_Ash010054</name>
</gene>
<dbReference type="PANTHER" id="PTHR36368">
    <property type="entry name" value="ATP-DEPENDENT CASEINOLYTIC PROTEASE/CROTONASE FAMILY PROTEIN"/>
    <property type="match status" value="1"/>
</dbReference>
<dbReference type="OrthoDB" id="1847229at2759"/>